<accession>A0A9X7GCC3</accession>
<dbReference type="RefSeq" id="WP_098685903.1">
    <property type="nucleotide sequence ID" value="NZ_NUHS01000013.1"/>
</dbReference>
<name>A0A9X7GCC3_BACTU</name>
<evidence type="ECO:0000313" key="2">
    <source>
        <dbReference type="EMBL" id="PFV28635.1"/>
    </source>
</evidence>
<sequence>MSNTEQYLKRKTSGLHTPAVTEIKSLAEYIDLFSSGKFTNYLFRGEPTNYAETFSSGLRNTTHPGYVPEQGIKGASTFLNMQKEFKKEVWYKLTPDERTHFSAFSQHHGIPTNLIDVTTSPLVALYFACQNYKNPKDTNKVQLDEKRGFLYLFKDQFIEITNIVTKYEDINVLELLASNHDDIFLDMYSAFLRFETEYPEIFYEYFKKLNTDFHEHIEYIPMPYIPIMDINKFPPYEEGRYETAFFDNFLKLLELDRFKKVDSKIQNPSWPVFIYTAYLQKILEGMSLRPAVNKSAWLNNILPNFKYAPILTFERGRNQQGLFIYQNYLQSGEFIKNPYIEGIQRIVPDKVVVVNNKEKILEELNFIGINGKFIYGDYDNIAKYITKRYQ</sequence>
<organism evidence="2 3">
    <name type="scientific">Bacillus thuringiensis</name>
    <dbReference type="NCBI Taxonomy" id="1428"/>
    <lineage>
        <taxon>Bacteria</taxon>
        <taxon>Bacillati</taxon>
        <taxon>Bacillota</taxon>
        <taxon>Bacilli</taxon>
        <taxon>Bacillales</taxon>
        <taxon>Bacillaceae</taxon>
        <taxon>Bacillus</taxon>
        <taxon>Bacillus cereus group</taxon>
    </lineage>
</organism>
<dbReference type="SMART" id="SM00901">
    <property type="entry name" value="FRG"/>
    <property type="match status" value="1"/>
</dbReference>
<protein>
    <submittedName>
        <fullName evidence="2">FRG domain-containing protein</fullName>
    </submittedName>
</protein>
<dbReference type="EMBL" id="NVDU01000046">
    <property type="protein sequence ID" value="PFV28635.1"/>
    <property type="molecule type" value="Genomic_DNA"/>
</dbReference>
<comment type="caution">
    <text evidence="2">The sequence shown here is derived from an EMBL/GenBank/DDBJ whole genome shotgun (WGS) entry which is preliminary data.</text>
</comment>
<dbReference type="Proteomes" id="UP000223366">
    <property type="component" value="Unassembled WGS sequence"/>
</dbReference>
<feature type="domain" description="FRG" evidence="1">
    <location>
        <begin position="37"/>
        <end position="142"/>
    </location>
</feature>
<evidence type="ECO:0000259" key="1">
    <source>
        <dbReference type="SMART" id="SM00901"/>
    </source>
</evidence>
<dbReference type="InterPro" id="IPR014966">
    <property type="entry name" value="FRG-dom"/>
</dbReference>
<proteinExistence type="predicted"/>
<dbReference type="AlphaFoldDB" id="A0A9X7GCC3"/>
<gene>
    <name evidence="2" type="ORF">COK99_20035</name>
</gene>
<evidence type="ECO:0000313" key="3">
    <source>
        <dbReference type="Proteomes" id="UP000223366"/>
    </source>
</evidence>
<dbReference type="Pfam" id="PF08867">
    <property type="entry name" value="FRG"/>
    <property type="match status" value="1"/>
</dbReference>
<reference evidence="2 3" key="1">
    <citation type="submission" date="2017-09" db="EMBL/GenBank/DDBJ databases">
        <title>Large-scale bioinformatics analysis of Bacillus genomes uncovers conserved roles of natural products in bacterial physiology.</title>
        <authorList>
            <consortium name="Agbiome Team Llc"/>
            <person name="Bleich R.M."/>
            <person name="Grubbs K.J."/>
            <person name="Santa Maria K.C."/>
            <person name="Allen S.E."/>
            <person name="Farag S."/>
            <person name="Shank E.A."/>
            <person name="Bowers A."/>
        </authorList>
    </citation>
    <scope>NUCLEOTIDE SEQUENCE [LARGE SCALE GENOMIC DNA]</scope>
    <source>
        <strain evidence="2 3">AFS060060</strain>
    </source>
</reference>